<dbReference type="Pfam" id="PF12680">
    <property type="entry name" value="SnoaL_2"/>
    <property type="match status" value="1"/>
</dbReference>
<dbReference type="Gene3D" id="3.10.450.50">
    <property type="match status" value="1"/>
</dbReference>
<dbReference type="PIRSF" id="PIRSF030561">
    <property type="entry name" value="UCP030561"/>
    <property type="match status" value="1"/>
</dbReference>
<dbReference type="InterPro" id="IPR008317">
    <property type="entry name" value="UCP030561"/>
</dbReference>
<dbReference type="EMBL" id="VJMG01000008">
    <property type="protein sequence ID" value="TRL41961.1"/>
    <property type="molecule type" value="Genomic_DNA"/>
</dbReference>
<dbReference type="SUPFAM" id="SSF54427">
    <property type="entry name" value="NTF2-like"/>
    <property type="match status" value="1"/>
</dbReference>
<gene>
    <name evidence="2" type="ORF">FNA46_03310</name>
</gene>
<proteinExistence type="predicted"/>
<keyword evidence="2" id="KW-0413">Isomerase</keyword>
<dbReference type="AlphaFoldDB" id="A0A549TGR4"/>
<protein>
    <submittedName>
        <fullName evidence="2">Steroid delta-isomerase</fullName>
    </submittedName>
</protein>
<comment type="caution">
    <text evidence="2">The sequence shown here is derived from an EMBL/GenBank/DDBJ whole genome shotgun (WGS) entry which is preliminary data.</text>
</comment>
<feature type="domain" description="SnoaL-like" evidence="1">
    <location>
        <begin position="15"/>
        <end position="114"/>
    </location>
</feature>
<dbReference type="Proteomes" id="UP000316801">
    <property type="component" value="Unassembled WGS sequence"/>
</dbReference>
<name>A0A549TGR4_9HYPH</name>
<reference evidence="2 3" key="1">
    <citation type="submission" date="2019-07" db="EMBL/GenBank/DDBJ databases">
        <title>Ln-dependent methylotrophs.</title>
        <authorList>
            <person name="Tani A."/>
        </authorList>
    </citation>
    <scope>NUCLEOTIDE SEQUENCE [LARGE SCALE GENOMIC DNA]</scope>
    <source>
        <strain evidence="2 3">SM12</strain>
    </source>
</reference>
<evidence type="ECO:0000259" key="1">
    <source>
        <dbReference type="Pfam" id="PF12680"/>
    </source>
</evidence>
<organism evidence="2 3">
    <name type="scientific">Rhizobium straminoryzae</name>
    <dbReference type="NCBI Taxonomy" id="1387186"/>
    <lineage>
        <taxon>Bacteria</taxon>
        <taxon>Pseudomonadati</taxon>
        <taxon>Pseudomonadota</taxon>
        <taxon>Alphaproteobacteria</taxon>
        <taxon>Hyphomicrobiales</taxon>
        <taxon>Rhizobiaceae</taxon>
        <taxon>Rhizobium/Agrobacterium group</taxon>
        <taxon>Rhizobium</taxon>
    </lineage>
</organism>
<dbReference type="InterPro" id="IPR037401">
    <property type="entry name" value="SnoaL-like"/>
</dbReference>
<accession>A0A549TGR4</accession>
<dbReference type="InterPro" id="IPR032710">
    <property type="entry name" value="NTF2-like_dom_sf"/>
</dbReference>
<keyword evidence="3" id="KW-1185">Reference proteome</keyword>
<dbReference type="GO" id="GO:0016853">
    <property type="term" value="F:isomerase activity"/>
    <property type="evidence" value="ECO:0007669"/>
    <property type="project" value="UniProtKB-KW"/>
</dbReference>
<evidence type="ECO:0000313" key="2">
    <source>
        <dbReference type="EMBL" id="TRL41961.1"/>
    </source>
</evidence>
<sequence>MPGEAVSSDHPAWPVQEQLKAYNARDIDAFMRWWAEDCLYYAFPDHLLAKGADAIRARHVTRFLEPDLHGRLLSRTSLGNLVIDHEIVTRNFPEGKGEVEVICLYEVADGKIAKAWFKLGEPRLHPTI</sequence>
<evidence type="ECO:0000313" key="3">
    <source>
        <dbReference type="Proteomes" id="UP000316801"/>
    </source>
</evidence>